<dbReference type="InterPro" id="IPR036271">
    <property type="entry name" value="Tet_transcr_reg_TetR-rel_C_sf"/>
</dbReference>
<keyword evidence="1" id="KW-0678">Repressor</keyword>
<accession>A0A3R8QS81</accession>
<dbReference type="InterPro" id="IPR004111">
    <property type="entry name" value="Repressor_TetR_C"/>
</dbReference>
<keyword evidence="8" id="KW-1185">Reference proteome</keyword>
<dbReference type="GO" id="GO:0000976">
    <property type="term" value="F:transcription cis-regulatory region binding"/>
    <property type="evidence" value="ECO:0007669"/>
    <property type="project" value="TreeGrafter"/>
</dbReference>
<dbReference type="Pfam" id="PF02909">
    <property type="entry name" value="TetR_C_1"/>
    <property type="match status" value="1"/>
</dbReference>
<dbReference type="OrthoDB" id="3291296at2"/>
<dbReference type="PROSITE" id="PS50977">
    <property type="entry name" value="HTH_TETR_2"/>
    <property type="match status" value="1"/>
</dbReference>
<proteinExistence type="predicted"/>
<comment type="caution">
    <text evidence="7">The sequence shown here is derived from an EMBL/GenBank/DDBJ whole genome shotgun (WGS) entry which is preliminary data.</text>
</comment>
<dbReference type="Proteomes" id="UP000274515">
    <property type="component" value="Unassembled WGS sequence"/>
</dbReference>
<dbReference type="InterPro" id="IPR003012">
    <property type="entry name" value="Tet_transcr_reg_TetR"/>
</dbReference>
<evidence type="ECO:0000313" key="7">
    <source>
        <dbReference type="EMBL" id="RRO18380.1"/>
    </source>
</evidence>
<evidence type="ECO:0000256" key="3">
    <source>
        <dbReference type="ARBA" id="ARBA00023125"/>
    </source>
</evidence>
<evidence type="ECO:0000313" key="8">
    <source>
        <dbReference type="Proteomes" id="UP000274515"/>
    </source>
</evidence>
<dbReference type="Pfam" id="PF00440">
    <property type="entry name" value="TetR_N"/>
    <property type="match status" value="1"/>
</dbReference>
<dbReference type="RefSeq" id="WP_125089729.1">
    <property type="nucleotide sequence ID" value="NZ_RSAA01000007.1"/>
</dbReference>
<dbReference type="SUPFAM" id="SSF48498">
    <property type="entry name" value="Tetracyclin repressor-like, C-terminal domain"/>
    <property type="match status" value="1"/>
</dbReference>
<sequence length="216" mass="24010">MPRPSTPRLSPERIRKFGLEIIDTEGLEALSMRKLAERLDVRAASLYNHVATKEDLLHEISDEVMRAVDVSGFEQDWVTGLRTWARSYRAALAEHPNLVPFIAYGPARRDAALRAADAVHGGLTRAGWPQRYATMIGASTKYLVIGAAMGSFSHGFPADATVYTDRYPHLSRAHLLHEKAAEIDTASFELALTALIDGLRVQFDELTEQRAPEEAR</sequence>
<organism evidence="7 8">
    <name type="scientific">Saccharopolyspora rhizosphaerae</name>
    <dbReference type="NCBI Taxonomy" id="2492662"/>
    <lineage>
        <taxon>Bacteria</taxon>
        <taxon>Bacillati</taxon>
        <taxon>Actinomycetota</taxon>
        <taxon>Actinomycetes</taxon>
        <taxon>Pseudonocardiales</taxon>
        <taxon>Pseudonocardiaceae</taxon>
        <taxon>Saccharopolyspora</taxon>
    </lineage>
</organism>
<dbReference type="InterPro" id="IPR050109">
    <property type="entry name" value="HTH-type_TetR-like_transc_reg"/>
</dbReference>
<dbReference type="PANTHER" id="PTHR30055:SF151">
    <property type="entry name" value="TRANSCRIPTIONAL REGULATORY PROTEIN"/>
    <property type="match status" value="1"/>
</dbReference>
<dbReference type="PANTHER" id="PTHR30055">
    <property type="entry name" value="HTH-TYPE TRANSCRIPTIONAL REGULATOR RUTR"/>
    <property type="match status" value="1"/>
</dbReference>
<dbReference type="InterPro" id="IPR009057">
    <property type="entry name" value="Homeodomain-like_sf"/>
</dbReference>
<keyword evidence="2" id="KW-0805">Transcription regulation</keyword>
<dbReference type="SUPFAM" id="SSF46689">
    <property type="entry name" value="Homeodomain-like"/>
    <property type="match status" value="1"/>
</dbReference>
<keyword evidence="3 5" id="KW-0238">DNA-binding</keyword>
<name>A0A3R8QS81_9PSEU</name>
<dbReference type="AlphaFoldDB" id="A0A3R8QS81"/>
<feature type="domain" description="HTH tetR-type" evidence="6">
    <location>
        <begin position="8"/>
        <end position="68"/>
    </location>
</feature>
<dbReference type="GO" id="GO:0045892">
    <property type="term" value="P:negative regulation of DNA-templated transcription"/>
    <property type="evidence" value="ECO:0007669"/>
    <property type="project" value="InterPro"/>
</dbReference>
<feature type="DNA-binding region" description="H-T-H motif" evidence="5">
    <location>
        <begin position="31"/>
        <end position="50"/>
    </location>
</feature>
<dbReference type="GO" id="GO:0003700">
    <property type="term" value="F:DNA-binding transcription factor activity"/>
    <property type="evidence" value="ECO:0007669"/>
    <property type="project" value="TreeGrafter"/>
</dbReference>
<evidence type="ECO:0000259" key="6">
    <source>
        <dbReference type="PROSITE" id="PS50977"/>
    </source>
</evidence>
<dbReference type="PRINTS" id="PR00400">
    <property type="entry name" value="TETREPRESSOR"/>
</dbReference>
<evidence type="ECO:0000256" key="5">
    <source>
        <dbReference type="PROSITE-ProRule" id="PRU00335"/>
    </source>
</evidence>
<dbReference type="EMBL" id="RSAA01000007">
    <property type="protein sequence ID" value="RRO18380.1"/>
    <property type="molecule type" value="Genomic_DNA"/>
</dbReference>
<keyword evidence="4" id="KW-0804">Transcription</keyword>
<gene>
    <name evidence="7" type="ORF">EIL87_09155</name>
</gene>
<evidence type="ECO:0000256" key="1">
    <source>
        <dbReference type="ARBA" id="ARBA00022491"/>
    </source>
</evidence>
<dbReference type="GO" id="GO:0046677">
    <property type="term" value="P:response to antibiotic"/>
    <property type="evidence" value="ECO:0007669"/>
    <property type="project" value="InterPro"/>
</dbReference>
<dbReference type="InterPro" id="IPR001647">
    <property type="entry name" value="HTH_TetR"/>
</dbReference>
<dbReference type="Gene3D" id="1.10.357.10">
    <property type="entry name" value="Tetracycline Repressor, domain 2"/>
    <property type="match status" value="1"/>
</dbReference>
<evidence type="ECO:0000256" key="2">
    <source>
        <dbReference type="ARBA" id="ARBA00023015"/>
    </source>
</evidence>
<evidence type="ECO:0000256" key="4">
    <source>
        <dbReference type="ARBA" id="ARBA00023163"/>
    </source>
</evidence>
<reference evidence="7 8" key="1">
    <citation type="submission" date="2018-11" db="EMBL/GenBank/DDBJ databases">
        <title>Saccharopolyspora rhizosphaerae sp. nov., an actinomycete isolated from rhizosphere soil in Thailand.</title>
        <authorList>
            <person name="Intra B."/>
            <person name="Euanorasetr J."/>
            <person name="Take A."/>
            <person name="Inahashi Y."/>
            <person name="Mori M."/>
            <person name="Panbangred W."/>
            <person name="Matsumoto A."/>
        </authorList>
    </citation>
    <scope>NUCLEOTIDE SEQUENCE [LARGE SCALE GENOMIC DNA]</scope>
    <source>
        <strain evidence="7 8">H219</strain>
    </source>
</reference>
<protein>
    <submittedName>
        <fullName evidence="7">TetR family transcriptional regulator</fullName>
    </submittedName>
</protein>